<dbReference type="STRING" id="947166.A0A1D1VFH1"/>
<evidence type="ECO:0000256" key="4">
    <source>
        <dbReference type="ARBA" id="ARBA00022679"/>
    </source>
</evidence>
<dbReference type="EC" id="2.1.1.205" evidence="8"/>
<protein>
    <recommendedName>
        <fullName evidence="8">Putative tRNA (cytidine(32)/guanosine(34)-2'-O)-methyltransferase</fullName>
        <ecNumber evidence="8">2.1.1.205</ecNumber>
    </recommendedName>
    <alternativeName>
        <fullName evidence="8">2'-O-ribose RNA methyltransferase TRM7 homolog</fullName>
    </alternativeName>
</protein>
<feature type="binding site" evidence="8">
    <location>
        <position position="99"/>
    </location>
    <ligand>
        <name>S-adenosyl-L-methionine</name>
        <dbReference type="ChEBI" id="CHEBI:59789"/>
    </ligand>
</feature>
<evidence type="ECO:0000256" key="2">
    <source>
        <dbReference type="ARBA" id="ARBA00022552"/>
    </source>
</evidence>
<comment type="caution">
    <text evidence="11">The sequence shown here is derived from an EMBL/GenBank/DDBJ whole genome shotgun (WGS) entry which is preliminary data.</text>
</comment>
<evidence type="ECO:0000256" key="7">
    <source>
        <dbReference type="ARBA" id="ARBA00048902"/>
    </source>
</evidence>
<dbReference type="PANTHER" id="PTHR10920:SF12">
    <property type="entry name" value="TRNA (CYTIDINE(32)_GUANOSINE(34)-2'-O)-METHYLTRANSFERASE-RELATED"/>
    <property type="match status" value="1"/>
</dbReference>
<accession>A0A1D1VFH1</accession>
<comment type="similarity">
    <text evidence="8">Belongs to the class I-like SAM-binding methyltransferase superfamily. RNA methyltransferase RlmE family. TRM7 subfamily.</text>
</comment>
<dbReference type="OrthoDB" id="289250at2759"/>
<evidence type="ECO:0000256" key="5">
    <source>
        <dbReference type="ARBA" id="ARBA00022691"/>
    </source>
</evidence>
<evidence type="ECO:0000256" key="6">
    <source>
        <dbReference type="ARBA" id="ARBA00022694"/>
    </source>
</evidence>
<keyword evidence="3 8" id="KW-0489">Methyltransferase</keyword>
<reference evidence="11 12" key="1">
    <citation type="journal article" date="2016" name="Nat. Commun.">
        <title>Extremotolerant tardigrade genome and improved radiotolerance of human cultured cells by tardigrade-unique protein.</title>
        <authorList>
            <person name="Hashimoto T."/>
            <person name="Horikawa D.D."/>
            <person name="Saito Y."/>
            <person name="Kuwahara H."/>
            <person name="Kozuka-Hata H."/>
            <person name="Shin-I T."/>
            <person name="Minakuchi Y."/>
            <person name="Ohishi K."/>
            <person name="Motoyama A."/>
            <person name="Aizu T."/>
            <person name="Enomoto A."/>
            <person name="Kondo K."/>
            <person name="Tanaka S."/>
            <person name="Hara Y."/>
            <person name="Koshikawa S."/>
            <person name="Sagara H."/>
            <person name="Miura T."/>
            <person name="Yokobori S."/>
            <person name="Miyagawa K."/>
            <person name="Suzuki Y."/>
            <person name="Kubo T."/>
            <person name="Oyama M."/>
            <person name="Kohara Y."/>
            <person name="Fujiyama A."/>
            <person name="Arakawa K."/>
            <person name="Katayama T."/>
            <person name="Toyoda A."/>
            <person name="Kunieda T."/>
        </authorList>
    </citation>
    <scope>NUCLEOTIDE SEQUENCE [LARGE SCALE GENOMIC DNA]</scope>
    <source>
        <strain evidence="11 12">YOKOZUNA-1</strain>
    </source>
</reference>
<dbReference type="GO" id="GO:0006364">
    <property type="term" value="P:rRNA processing"/>
    <property type="evidence" value="ECO:0007669"/>
    <property type="project" value="UniProtKB-KW"/>
</dbReference>
<evidence type="ECO:0000259" key="10">
    <source>
        <dbReference type="Pfam" id="PF01728"/>
    </source>
</evidence>
<dbReference type="InterPro" id="IPR029063">
    <property type="entry name" value="SAM-dependent_MTases_sf"/>
</dbReference>
<comment type="subcellular location">
    <subcellularLocation>
        <location evidence="8">Cytoplasm</location>
    </subcellularLocation>
</comment>
<feature type="region of interest" description="Disordered" evidence="9">
    <location>
        <begin position="283"/>
        <end position="310"/>
    </location>
</feature>
<feature type="binding site" evidence="8">
    <location>
        <position position="73"/>
    </location>
    <ligand>
        <name>S-adenosyl-L-methionine</name>
        <dbReference type="ChEBI" id="CHEBI:59789"/>
    </ligand>
</feature>
<keyword evidence="1 8" id="KW-0963">Cytoplasm</keyword>
<dbReference type="InterPro" id="IPR015507">
    <property type="entry name" value="rRNA-MeTfrase_E"/>
</dbReference>
<keyword evidence="2" id="KW-0698">rRNA processing</keyword>
<feature type="active site" description="Proton acceptor" evidence="8">
    <location>
        <position position="180"/>
    </location>
</feature>
<evidence type="ECO:0000256" key="9">
    <source>
        <dbReference type="SAM" id="MobiDB-lite"/>
    </source>
</evidence>
<feature type="domain" description="Ribosomal RNA methyltransferase FtsJ" evidence="10">
    <location>
        <begin position="41"/>
        <end position="223"/>
    </location>
</feature>
<name>A0A1D1VFH1_RAMVA</name>
<organism evidence="11 12">
    <name type="scientific">Ramazzottius varieornatus</name>
    <name type="common">Water bear</name>
    <name type="synonym">Tardigrade</name>
    <dbReference type="NCBI Taxonomy" id="947166"/>
    <lineage>
        <taxon>Eukaryota</taxon>
        <taxon>Metazoa</taxon>
        <taxon>Ecdysozoa</taxon>
        <taxon>Tardigrada</taxon>
        <taxon>Eutardigrada</taxon>
        <taxon>Parachela</taxon>
        <taxon>Hypsibioidea</taxon>
        <taxon>Ramazzottiidae</taxon>
        <taxon>Ramazzottius</taxon>
    </lineage>
</organism>
<keyword evidence="12" id="KW-1185">Reference proteome</keyword>
<gene>
    <name evidence="11" type="primary">RvY_08561</name>
    <name evidence="11" type="synonym">RvY_08561.1</name>
    <name evidence="11" type="ORF">RvY_08561-1</name>
</gene>
<dbReference type="PANTHER" id="PTHR10920">
    <property type="entry name" value="RIBOSOMAL RNA METHYLTRANSFERASE"/>
    <property type="match status" value="1"/>
</dbReference>
<dbReference type="Gene3D" id="3.40.50.150">
    <property type="entry name" value="Vaccinia Virus protein VP39"/>
    <property type="match status" value="1"/>
</dbReference>
<evidence type="ECO:0000256" key="8">
    <source>
        <dbReference type="HAMAP-Rule" id="MF_03162"/>
    </source>
</evidence>
<dbReference type="GO" id="GO:0005737">
    <property type="term" value="C:cytoplasm"/>
    <property type="evidence" value="ECO:0007669"/>
    <property type="project" value="UniProtKB-SubCell"/>
</dbReference>
<dbReference type="InterPro" id="IPR028590">
    <property type="entry name" value="RNA_methyltr_E_TRM7"/>
</dbReference>
<feature type="binding site" evidence="8">
    <location>
        <position position="140"/>
    </location>
    <ligand>
        <name>S-adenosyl-L-methionine</name>
        <dbReference type="ChEBI" id="CHEBI:59789"/>
    </ligand>
</feature>
<dbReference type="Pfam" id="PF01728">
    <property type="entry name" value="FtsJ"/>
    <property type="match status" value="1"/>
</dbReference>
<keyword evidence="4 8" id="KW-0808">Transferase</keyword>
<evidence type="ECO:0000313" key="11">
    <source>
        <dbReference type="EMBL" id="GAU97228.1"/>
    </source>
</evidence>
<dbReference type="HAMAP" id="MF_03162">
    <property type="entry name" value="RNA_methyltr_E_TRM7"/>
    <property type="match status" value="1"/>
</dbReference>
<dbReference type="InterPro" id="IPR050082">
    <property type="entry name" value="RNA_methyltr_RlmE"/>
</dbReference>
<dbReference type="AlphaFoldDB" id="A0A1D1VFH1"/>
<dbReference type="InterPro" id="IPR002877">
    <property type="entry name" value="RNA_MeTrfase_FtsJ_dom"/>
</dbReference>
<dbReference type="GO" id="GO:0002128">
    <property type="term" value="P:tRNA nucleoside ribose methylation"/>
    <property type="evidence" value="ECO:0007669"/>
    <property type="project" value="UniProtKB-UniRule"/>
</dbReference>
<feature type="binding site" evidence="8">
    <location>
        <position position="75"/>
    </location>
    <ligand>
        <name>S-adenosyl-L-methionine</name>
        <dbReference type="ChEBI" id="CHEBI:59789"/>
    </ligand>
</feature>
<dbReference type="GO" id="GO:0106340">
    <property type="term" value="F:tRNA (guanosine(34)-2'-O)-methyltransferase activity"/>
    <property type="evidence" value="ECO:0007669"/>
    <property type="project" value="UniProtKB-ARBA"/>
</dbReference>
<dbReference type="EMBL" id="BDGG01000004">
    <property type="protein sequence ID" value="GAU97228.1"/>
    <property type="molecule type" value="Genomic_DNA"/>
</dbReference>
<keyword evidence="6 8" id="KW-0819">tRNA processing</keyword>
<comment type="catalytic activity">
    <reaction evidence="7 8">
        <text>cytidine(32)/guanosine(34) in tRNA + 2 S-adenosyl-L-methionine = 2'-O-methylcytidine(32)/2'-O-methylguanosine(34) in tRNA + 2 S-adenosyl-L-homocysteine + 2 H(+)</text>
        <dbReference type="Rhea" id="RHEA:42396"/>
        <dbReference type="Rhea" id="RHEA-COMP:10246"/>
        <dbReference type="Rhea" id="RHEA-COMP:10247"/>
        <dbReference type="ChEBI" id="CHEBI:15378"/>
        <dbReference type="ChEBI" id="CHEBI:57856"/>
        <dbReference type="ChEBI" id="CHEBI:59789"/>
        <dbReference type="ChEBI" id="CHEBI:74269"/>
        <dbReference type="ChEBI" id="CHEBI:74445"/>
        <dbReference type="ChEBI" id="CHEBI:74495"/>
        <dbReference type="ChEBI" id="CHEBI:82748"/>
        <dbReference type="EC" id="2.1.1.205"/>
    </reaction>
</comment>
<dbReference type="Proteomes" id="UP000186922">
    <property type="component" value="Unassembled WGS sequence"/>
</dbReference>
<evidence type="ECO:0000313" key="12">
    <source>
        <dbReference type="Proteomes" id="UP000186922"/>
    </source>
</evidence>
<evidence type="ECO:0000256" key="3">
    <source>
        <dbReference type="ARBA" id="ARBA00022603"/>
    </source>
</evidence>
<proteinExistence type="inferred from homology"/>
<keyword evidence="5 8" id="KW-0949">S-adenosyl-L-methionine</keyword>
<feature type="binding site" evidence="8">
    <location>
        <position position="115"/>
    </location>
    <ligand>
        <name>S-adenosyl-L-methionine</name>
        <dbReference type="ChEBI" id="CHEBI:59789"/>
    </ligand>
</feature>
<dbReference type="SUPFAM" id="SSF53335">
    <property type="entry name" value="S-adenosyl-L-methionine-dependent methyltransferases"/>
    <property type="match status" value="1"/>
</dbReference>
<dbReference type="FunFam" id="3.40.50.150:FF:000220">
    <property type="entry name" value="CAMK protein kinase"/>
    <property type="match status" value="1"/>
</dbReference>
<dbReference type="GO" id="GO:0002181">
    <property type="term" value="P:cytoplasmic translation"/>
    <property type="evidence" value="ECO:0007669"/>
    <property type="project" value="UniProtKB-UniRule"/>
</dbReference>
<comment type="function">
    <text evidence="8">Methylates the 2'-O-ribose of nucleotides at positions 32 and 34 of the tRNA anticodon loop of substrate tRNAs.</text>
</comment>
<evidence type="ECO:0000256" key="1">
    <source>
        <dbReference type="ARBA" id="ARBA00022490"/>
    </source>
</evidence>
<dbReference type="HAMAP" id="MF_01547">
    <property type="entry name" value="RNA_methyltr_E"/>
    <property type="match status" value="1"/>
</dbReference>
<sequence>MPMMMPHATQFASLIFQIASMGKSSKDKRDIYYRLAKEQGWRARSAFKLLQIQEKIDIFRDVKRVVDLCAAPGSWSQVLSKTIYEPCKDDPSIRIIAVDLQPMAPLEGVMQLQGDITDRSTADNIIAHLDGQLSDLVVCDGAPDVVGLLDFDEYVQHQLVLSALDLTSRILKSGGTMVAKVFRGKRIGKLCADLKLFFPEVVIAKPKCSRDSSLEAFVVCQNYVPLPEFTSSSDNLLDYLAEKNPARHLSENLYPEVPFLVCGEEGAFDSDRTYPLNLTEGKSEGQKEYEYKAPVQPPINPPYKEAQKMRKDKTLFQPKLPIQL</sequence>